<proteinExistence type="predicted"/>
<accession>A0A9Q0S4N2</accession>
<dbReference type="OrthoDB" id="10048434at2759"/>
<evidence type="ECO:0000313" key="7">
    <source>
        <dbReference type="Proteomes" id="UP001151699"/>
    </source>
</evidence>
<evidence type="ECO:0000256" key="4">
    <source>
        <dbReference type="ARBA" id="ARBA00023136"/>
    </source>
</evidence>
<organism evidence="6 7">
    <name type="scientific">Pseudolycoriella hygida</name>
    <dbReference type="NCBI Taxonomy" id="35572"/>
    <lineage>
        <taxon>Eukaryota</taxon>
        <taxon>Metazoa</taxon>
        <taxon>Ecdysozoa</taxon>
        <taxon>Arthropoda</taxon>
        <taxon>Hexapoda</taxon>
        <taxon>Insecta</taxon>
        <taxon>Pterygota</taxon>
        <taxon>Neoptera</taxon>
        <taxon>Endopterygota</taxon>
        <taxon>Diptera</taxon>
        <taxon>Nematocera</taxon>
        <taxon>Sciaroidea</taxon>
        <taxon>Sciaridae</taxon>
        <taxon>Pseudolycoriella</taxon>
    </lineage>
</organism>
<feature type="transmembrane region" description="Helical" evidence="5">
    <location>
        <begin position="92"/>
        <end position="114"/>
    </location>
</feature>
<comment type="subcellular location">
    <subcellularLocation>
        <location evidence="1">Membrane</location>
        <topology evidence="1">Multi-pass membrane protein</topology>
    </subcellularLocation>
</comment>
<dbReference type="GO" id="GO:0016020">
    <property type="term" value="C:membrane"/>
    <property type="evidence" value="ECO:0007669"/>
    <property type="project" value="UniProtKB-SubCell"/>
</dbReference>
<dbReference type="EMBL" id="WJQU01000002">
    <property type="protein sequence ID" value="KAJ6643200.1"/>
    <property type="molecule type" value="Genomic_DNA"/>
</dbReference>
<keyword evidence="3 5" id="KW-1133">Transmembrane helix</keyword>
<keyword evidence="7" id="KW-1185">Reference proteome</keyword>
<keyword evidence="4 5" id="KW-0472">Membrane</keyword>
<dbReference type="PANTHER" id="PTHR12489">
    <property type="entry name" value="LIPOMA HMGIC FUSION PARTNER-LIKE PROTEIN"/>
    <property type="match status" value="1"/>
</dbReference>
<feature type="transmembrane region" description="Helical" evidence="5">
    <location>
        <begin position="126"/>
        <end position="147"/>
    </location>
</feature>
<reference evidence="6" key="1">
    <citation type="submission" date="2022-07" db="EMBL/GenBank/DDBJ databases">
        <authorList>
            <person name="Trinca V."/>
            <person name="Uliana J.V.C."/>
            <person name="Torres T.T."/>
            <person name="Ward R.J."/>
            <person name="Monesi N."/>
        </authorList>
    </citation>
    <scope>NUCLEOTIDE SEQUENCE</scope>
    <source>
        <strain evidence="6">HSMRA1968</strain>
        <tissue evidence="6">Whole embryos</tissue>
    </source>
</reference>
<sequence>MCYVIITSGSLTWFILSLLADMVLLAAIVTPKWLIGPERYQIDTNFTTHRYPSVGIYTRCKIMDTRYHCGPFDFDGFATDNEVYPIPWKASMFFMSLGFFILTTTVLLTLLTCCRQSIFGKSIHNITASAQVACGILVMIAVFLHPLGWGAKRVISMCGADSEAFSPADCSIGWSLYCAIAGIVLCFICAGISLKAEKSNMRLNVKRRIESGERIVCIP</sequence>
<gene>
    <name evidence="6" type="primary">LHFPL2</name>
    <name evidence="6" type="ORF">Bhyg_08156</name>
</gene>
<evidence type="ECO:0000256" key="2">
    <source>
        <dbReference type="ARBA" id="ARBA00022692"/>
    </source>
</evidence>
<comment type="caution">
    <text evidence="6">The sequence shown here is derived from an EMBL/GenBank/DDBJ whole genome shotgun (WGS) entry which is preliminary data.</text>
</comment>
<protein>
    <submittedName>
        <fullName evidence="6">LHFPL tetraspan subfamily member 2 protein</fullName>
    </submittedName>
</protein>
<evidence type="ECO:0000313" key="6">
    <source>
        <dbReference type="EMBL" id="KAJ6643200.1"/>
    </source>
</evidence>
<evidence type="ECO:0000256" key="5">
    <source>
        <dbReference type="SAM" id="Phobius"/>
    </source>
</evidence>
<name>A0A9Q0S4N2_9DIPT</name>
<dbReference type="Proteomes" id="UP001151699">
    <property type="component" value="Chromosome B"/>
</dbReference>
<feature type="transmembrane region" description="Helical" evidence="5">
    <location>
        <begin position="12"/>
        <end position="35"/>
    </location>
</feature>
<dbReference type="Pfam" id="PF10242">
    <property type="entry name" value="L_HMGIC_fpl"/>
    <property type="match status" value="1"/>
</dbReference>
<dbReference type="InterPro" id="IPR019372">
    <property type="entry name" value="LHFPL"/>
</dbReference>
<dbReference type="AlphaFoldDB" id="A0A9Q0S4N2"/>
<dbReference type="Gene3D" id="1.20.140.150">
    <property type="match status" value="1"/>
</dbReference>
<evidence type="ECO:0000256" key="1">
    <source>
        <dbReference type="ARBA" id="ARBA00004141"/>
    </source>
</evidence>
<dbReference type="PANTHER" id="PTHR12489:SF19">
    <property type="entry name" value="LHFPL TETRASPAN SUBFAMILY MEMBER 2 PROTEIN"/>
    <property type="match status" value="1"/>
</dbReference>
<keyword evidence="2 5" id="KW-0812">Transmembrane</keyword>
<feature type="transmembrane region" description="Helical" evidence="5">
    <location>
        <begin position="174"/>
        <end position="194"/>
    </location>
</feature>
<evidence type="ECO:0000256" key="3">
    <source>
        <dbReference type="ARBA" id="ARBA00022989"/>
    </source>
</evidence>